<feature type="compositionally biased region" description="Basic and acidic residues" evidence="1">
    <location>
        <begin position="127"/>
        <end position="146"/>
    </location>
</feature>
<dbReference type="InterPro" id="IPR023214">
    <property type="entry name" value="HAD_sf"/>
</dbReference>
<feature type="region of interest" description="Disordered" evidence="1">
    <location>
        <begin position="646"/>
        <end position="721"/>
    </location>
</feature>
<feature type="compositionally biased region" description="Basic and acidic residues" evidence="1">
    <location>
        <begin position="814"/>
        <end position="831"/>
    </location>
</feature>
<feature type="region of interest" description="Disordered" evidence="1">
    <location>
        <begin position="741"/>
        <end position="831"/>
    </location>
</feature>
<feature type="compositionally biased region" description="Basic and acidic residues" evidence="1">
    <location>
        <begin position="862"/>
        <end position="890"/>
    </location>
</feature>
<feature type="compositionally biased region" description="Basic residues" evidence="1">
    <location>
        <begin position="611"/>
        <end position="620"/>
    </location>
</feature>
<keyword evidence="3" id="KW-1185">Reference proteome</keyword>
<dbReference type="RefSeq" id="XP_010438790.1">
    <property type="nucleotide sequence ID" value="XM_010440488.2"/>
</dbReference>
<dbReference type="SUPFAM" id="SSF56784">
    <property type="entry name" value="HAD-like"/>
    <property type="match status" value="1"/>
</dbReference>
<sequence>METVSEIGNSNGCLNNPELSDKHKERSGKKKRKSRKHDSELKNNDSHISSQNGNTDGAVSSEAQKEGETEESTCEGQVQLSDNRVSTLPAANLHHADPVLSTGEDSLPDANKNGSSRKKSKRRERKKKEEASCEEKMSDDVEKITNEDQEQPPNTLSNGIVQEGSHKQSQDSCEKAGAAQLCTGPNFSAQEDSQPDATSLTCSQKRKREKKRDTKALKESDVDIHSTNAGVAVKYNTITEAEGSKSMSKEENSVASAVINSCLQSKDDTVEQQECTDVKLSETVAQTQSPKAKKRKKRKNKTAEVCDPLGNILPTSTKSGSVECVENNDGNKETDGNTEVKEYVLELKCDTTSEAEGSKPMDIEEKSIAGVVISSCPKSKDDTVEQQECTDVKLSETVAQTQSPKAKKKKKRKTKTVEACDPLGNTLPTSTKSGSAECVENNDGSKETDGITEVKEDVLEVKHDTISEAEESKSMSKEEISVASVMISSFPKSKDDTVEQQECTYVNETVAQNPKVKRRKKRKTEAVEVCDSLGNTLSTSMKSGPVEFVENNDGNGGRELISYPASQRENSVTGEGSGLQNLGKTKEKETDEKTGVKEDVLGAGVCDVRSKKQKGKKKKTSSADMEVCEPSGSVGCLLDHSDEKDMPNCDGNAGQQLGGEDMTSKTEKSVMREKSGVQKSGKRKEMTKDENIESNQDTIGAEGVSDVARKKKKRKTKKKTNCESVAIMDSDCLLYQSNREGVENCDGNADGEIASKDLASNTEDSATKKESVQDVENTKKKKKSKKEEVDQNAMGAESVSEVEVTTKKRKKKKNLSDHITDNMEDDSKKINDVKGEVDQNALGAEGVSKVEVKTKKSKNKKNALDHKTDDMEEKDAVSVPRKDEEPEFDGEKLEMSLSSSVVIQNNMVQGVASSETGSVPKCSCDGRTKKLLVFDLNGILADIVQGFTGQFIPDGKVSYRSVFRRPFVSSFLDFCFERFNVAIWSSRRIGLDYMVSIVMRNYARNLLFCFDQNKCTTTKFKTQEKNDKPLFLKDLRTVWERVGTCISCGNRKYDETNTLLVDDSPDKALCNPPYTGIFPSPYQYTEHQDSALGPEGELRKYLERLADAENVQKFVAENPFGQTAITETHESWEFYSKVVEAHK</sequence>
<feature type="region of interest" description="Disordered" evidence="1">
    <location>
        <begin position="1"/>
        <end position="221"/>
    </location>
</feature>
<evidence type="ECO:0000313" key="4">
    <source>
        <dbReference type="RefSeq" id="XP_010438790.1"/>
    </source>
</evidence>
<dbReference type="InterPro" id="IPR050365">
    <property type="entry name" value="TIM50"/>
</dbReference>
<evidence type="ECO:0000259" key="2">
    <source>
        <dbReference type="PROSITE" id="PS50969"/>
    </source>
</evidence>
<feature type="region of interest" description="Disordered" evidence="1">
    <location>
        <begin position="284"/>
        <end position="338"/>
    </location>
</feature>
<proteinExistence type="predicted"/>
<evidence type="ECO:0000313" key="5">
    <source>
        <dbReference type="RefSeq" id="XP_010438791.1"/>
    </source>
</evidence>
<feature type="compositionally biased region" description="Basic residues" evidence="1">
    <location>
        <begin position="405"/>
        <end position="414"/>
    </location>
</feature>
<dbReference type="PROSITE" id="PS50969">
    <property type="entry name" value="FCP1"/>
    <property type="match status" value="1"/>
</dbReference>
<dbReference type="GeneID" id="104722337"/>
<evidence type="ECO:0000313" key="3">
    <source>
        <dbReference type="Proteomes" id="UP000694864"/>
    </source>
</evidence>
<gene>
    <name evidence="4 5" type="primary">LOC104722337</name>
</gene>
<reference evidence="3" key="2">
    <citation type="journal article" date="2014" name="Nat. Commun.">
        <title>The emerging biofuel crop Camelina sativa retains a highly undifferentiated hexaploid genome structure.</title>
        <authorList>
            <person name="Kagale S."/>
            <person name="Koh C."/>
            <person name="Nixon J."/>
            <person name="Bollina V."/>
            <person name="Clarke W.E."/>
            <person name="Tuteja R."/>
            <person name="Spillane C."/>
            <person name="Robinson S.J."/>
            <person name="Links M.G."/>
            <person name="Clarke C."/>
            <person name="Higgins E.E."/>
            <person name="Huebert T."/>
            <person name="Sharpe A.G."/>
            <person name="Parkin I.A."/>
        </authorList>
    </citation>
    <scope>NUCLEOTIDE SEQUENCE [LARGE SCALE GENOMIC DNA]</scope>
    <source>
        <strain evidence="3">r\DH55</strain>
    </source>
</reference>
<feature type="compositionally biased region" description="Polar residues" evidence="1">
    <location>
        <begin position="1"/>
        <end position="18"/>
    </location>
</feature>
<name>A0ABM0UBN3_CAMSA</name>
<feature type="region of interest" description="Disordered" evidence="1">
    <location>
        <begin position="848"/>
        <end position="890"/>
    </location>
</feature>
<feature type="compositionally biased region" description="Basic and acidic residues" evidence="1">
    <location>
        <begin position="164"/>
        <end position="174"/>
    </location>
</feature>
<feature type="domain" description="FCP1 homology" evidence="2">
    <location>
        <begin position="925"/>
        <end position="1105"/>
    </location>
</feature>
<reference evidence="4 5" key="3">
    <citation type="submission" date="2025-05" db="UniProtKB">
        <authorList>
            <consortium name="RefSeq"/>
        </authorList>
    </citation>
    <scope>IDENTIFICATION</scope>
    <source>
        <tissue evidence="4 5">Leaf</tissue>
    </source>
</reference>
<dbReference type="Proteomes" id="UP000694864">
    <property type="component" value="Chromosome 11"/>
</dbReference>
<feature type="compositionally biased region" description="Basic and acidic residues" evidence="1">
    <location>
        <begin position="765"/>
        <end position="778"/>
    </location>
</feature>
<feature type="compositionally biased region" description="Basic residues" evidence="1">
    <location>
        <begin position="291"/>
        <end position="300"/>
    </location>
</feature>
<feature type="region of interest" description="Disordered" evidence="1">
    <location>
        <begin position="398"/>
        <end position="451"/>
    </location>
</feature>
<feature type="compositionally biased region" description="Basic and acidic residues" evidence="1">
    <location>
        <begin position="584"/>
        <end position="596"/>
    </location>
</feature>
<accession>A0ABM0UBN3</accession>
<feature type="compositionally biased region" description="Polar residues" evidence="1">
    <location>
        <begin position="46"/>
        <end position="62"/>
    </location>
</feature>
<feature type="region of interest" description="Disordered" evidence="1">
    <location>
        <begin position="541"/>
        <end position="596"/>
    </location>
</feature>
<evidence type="ECO:0000256" key="1">
    <source>
        <dbReference type="SAM" id="MobiDB-lite"/>
    </source>
</evidence>
<feature type="compositionally biased region" description="Basic and acidic residues" evidence="1">
    <location>
        <begin position="329"/>
        <end position="338"/>
    </location>
</feature>
<dbReference type="SMART" id="SM00577">
    <property type="entry name" value="CPDc"/>
    <property type="match status" value="1"/>
</dbReference>
<dbReference type="InterPro" id="IPR004274">
    <property type="entry name" value="FCP1_dom"/>
</dbReference>
<feature type="compositionally biased region" description="Polar residues" evidence="1">
    <location>
        <begin position="183"/>
        <end position="203"/>
    </location>
</feature>
<feature type="compositionally biased region" description="Basic residues" evidence="1">
    <location>
        <begin position="115"/>
        <end position="126"/>
    </location>
</feature>
<feature type="region of interest" description="Disordered" evidence="1">
    <location>
        <begin position="609"/>
        <end position="632"/>
    </location>
</feature>
<feature type="compositionally biased region" description="Basic and acidic residues" evidence="1">
    <location>
        <begin position="211"/>
        <end position="221"/>
    </location>
</feature>
<reference evidence="3" key="1">
    <citation type="journal article" date="1997" name="Nucleic Acids Res.">
        <title>tRNAscan-SE: a program for improved detection of transfer RNA genes in genomic sequence.</title>
        <authorList>
            <person name="Lowe T.M."/>
            <person name="Eddy S.R."/>
        </authorList>
    </citation>
    <scope>NUCLEOTIDE SEQUENCE [LARGE SCALE GENOMIC DNA]</scope>
    <source>
        <strain evidence="3">r\DH55</strain>
    </source>
</reference>
<protein>
    <submittedName>
        <fullName evidence="4 5">Uncharacterized protein LOC104722337</fullName>
    </submittedName>
</protein>
<dbReference type="PANTHER" id="PTHR12210">
    <property type="entry name" value="DULLARD PROTEIN PHOSPHATASE"/>
    <property type="match status" value="1"/>
</dbReference>
<dbReference type="RefSeq" id="XP_010438791.1">
    <property type="nucleotide sequence ID" value="XM_010440489.2"/>
</dbReference>
<feature type="compositionally biased region" description="Polar residues" evidence="1">
    <location>
        <begin position="564"/>
        <end position="582"/>
    </location>
</feature>
<dbReference type="Pfam" id="PF03031">
    <property type="entry name" value="NIF"/>
    <property type="match status" value="1"/>
</dbReference>
<feature type="compositionally biased region" description="Polar residues" evidence="1">
    <location>
        <begin position="151"/>
        <end position="160"/>
    </location>
</feature>
<feature type="compositionally biased region" description="Basic and acidic residues" evidence="1">
    <location>
        <begin position="662"/>
        <end position="676"/>
    </location>
</feature>
<feature type="compositionally biased region" description="Basic residues" evidence="1">
    <location>
        <begin position="25"/>
        <end position="36"/>
    </location>
</feature>
<feature type="compositionally biased region" description="Polar residues" evidence="1">
    <location>
        <begin position="74"/>
        <end position="86"/>
    </location>
</feature>
<feature type="compositionally biased region" description="Basic residues" evidence="1">
    <location>
        <begin position="709"/>
        <end position="719"/>
    </location>
</feature>
<organism evidence="3 4">
    <name type="scientific">Camelina sativa</name>
    <name type="common">False flax</name>
    <name type="synonym">Myagrum sativum</name>
    <dbReference type="NCBI Taxonomy" id="90675"/>
    <lineage>
        <taxon>Eukaryota</taxon>
        <taxon>Viridiplantae</taxon>
        <taxon>Streptophyta</taxon>
        <taxon>Embryophyta</taxon>
        <taxon>Tracheophyta</taxon>
        <taxon>Spermatophyta</taxon>
        <taxon>Magnoliopsida</taxon>
        <taxon>eudicotyledons</taxon>
        <taxon>Gunneridae</taxon>
        <taxon>Pentapetalae</taxon>
        <taxon>rosids</taxon>
        <taxon>malvids</taxon>
        <taxon>Brassicales</taxon>
        <taxon>Brassicaceae</taxon>
        <taxon>Camelineae</taxon>
        <taxon>Camelina</taxon>
    </lineage>
</organism>
<dbReference type="Gene3D" id="3.40.50.1000">
    <property type="entry name" value="HAD superfamily/HAD-like"/>
    <property type="match status" value="1"/>
</dbReference>
<dbReference type="InterPro" id="IPR036412">
    <property type="entry name" value="HAD-like_sf"/>
</dbReference>